<comment type="similarity">
    <text evidence="2">Belongs to the SusD family.</text>
</comment>
<dbReference type="PROSITE" id="PS51257">
    <property type="entry name" value="PROKAR_LIPOPROTEIN"/>
    <property type="match status" value="1"/>
</dbReference>
<dbReference type="Pfam" id="PF14322">
    <property type="entry name" value="SusD-like_3"/>
    <property type="match status" value="1"/>
</dbReference>
<dbReference type="Gene3D" id="1.25.40.390">
    <property type="match status" value="1"/>
</dbReference>
<name>A0A939B3U1_9BACT</name>
<dbReference type="Gene3D" id="1.10.3780.10">
    <property type="entry name" value="SusD-like"/>
    <property type="match status" value="1"/>
</dbReference>
<dbReference type="RefSeq" id="WP_205110734.1">
    <property type="nucleotide sequence ID" value="NZ_JACJJL010000020.1"/>
</dbReference>
<keyword evidence="3" id="KW-0732">Signal</keyword>
<evidence type="ECO:0000313" key="9">
    <source>
        <dbReference type="Proteomes" id="UP000764045"/>
    </source>
</evidence>
<dbReference type="SUPFAM" id="SSF48452">
    <property type="entry name" value="TPR-like"/>
    <property type="match status" value="1"/>
</dbReference>
<organism evidence="8 9">
    <name type="scientific">Marseilla massiliensis</name>
    <dbReference type="NCBI Taxonomy" id="1841864"/>
    <lineage>
        <taxon>Bacteria</taxon>
        <taxon>Pseudomonadati</taxon>
        <taxon>Bacteroidota</taxon>
        <taxon>Bacteroidia</taxon>
        <taxon>Bacteroidales</taxon>
        <taxon>Prevotellaceae</taxon>
        <taxon>Marseilla</taxon>
    </lineage>
</organism>
<keyword evidence="9" id="KW-1185">Reference proteome</keyword>
<evidence type="ECO:0000256" key="2">
    <source>
        <dbReference type="ARBA" id="ARBA00006275"/>
    </source>
</evidence>
<dbReference type="AlphaFoldDB" id="A0A939B3U1"/>
<dbReference type="InterPro" id="IPR012944">
    <property type="entry name" value="SusD_RagB_dom"/>
</dbReference>
<keyword evidence="4" id="KW-0472">Membrane</keyword>
<dbReference type="Proteomes" id="UP000764045">
    <property type="component" value="Unassembled WGS sequence"/>
</dbReference>
<comment type="subcellular location">
    <subcellularLocation>
        <location evidence="1">Cell outer membrane</location>
    </subcellularLocation>
</comment>
<dbReference type="GO" id="GO:0009279">
    <property type="term" value="C:cell outer membrane"/>
    <property type="evidence" value="ECO:0007669"/>
    <property type="project" value="UniProtKB-SubCell"/>
</dbReference>
<feature type="domain" description="RagB/SusD" evidence="6">
    <location>
        <begin position="377"/>
        <end position="540"/>
    </location>
</feature>
<protein>
    <submittedName>
        <fullName evidence="8">RagB/SusD family nutrient uptake outer membrane protein</fullName>
    </submittedName>
</protein>
<evidence type="ECO:0000256" key="1">
    <source>
        <dbReference type="ARBA" id="ARBA00004442"/>
    </source>
</evidence>
<evidence type="ECO:0000259" key="6">
    <source>
        <dbReference type="Pfam" id="PF07980"/>
    </source>
</evidence>
<dbReference type="Gene3D" id="1.25.40.10">
    <property type="entry name" value="Tetratricopeptide repeat domain"/>
    <property type="match status" value="1"/>
</dbReference>
<evidence type="ECO:0000259" key="7">
    <source>
        <dbReference type="Pfam" id="PF14322"/>
    </source>
</evidence>
<reference evidence="8 9" key="1">
    <citation type="journal article" date="2021" name="Sci. Rep.">
        <title>The distribution of antibiotic resistance genes in chicken gut microbiota commensals.</title>
        <authorList>
            <person name="Juricova H."/>
            <person name="Matiasovicova J."/>
            <person name="Kubasova T."/>
            <person name="Cejkova D."/>
            <person name="Rychlik I."/>
        </authorList>
    </citation>
    <scope>NUCLEOTIDE SEQUENCE [LARGE SCALE GENOMIC DNA]</scope>
    <source>
        <strain evidence="8 9">An819</strain>
    </source>
</reference>
<keyword evidence="5" id="KW-0998">Cell outer membrane</keyword>
<evidence type="ECO:0000256" key="3">
    <source>
        <dbReference type="ARBA" id="ARBA00022729"/>
    </source>
</evidence>
<dbReference type="Pfam" id="PF07980">
    <property type="entry name" value="SusD_RagB"/>
    <property type="match status" value="1"/>
</dbReference>
<dbReference type="InterPro" id="IPR011990">
    <property type="entry name" value="TPR-like_helical_dom_sf"/>
</dbReference>
<evidence type="ECO:0000256" key="5">
    <source>
        <dbReference type="ARBA" id="ARBA00023237"/>
    </source>
</evidence>
<gene>
    <name evidence="8" type="ORF">H6B30_11485</name>
</gene>
<dbReference type="InterPro" id="IPR033985">
    <property type="entry name" value="SusD-like_N"/>
</dbReference>
<dbReference type="EMBL" id="JACJJL010000020">
    <property type="protein sequence ID" value="MBM6662363.1"/>
    <property type="molecule type" value="Genomic_DNA"/>
</dbReference>
<proteinExistence type="inferred from homology"/>
<comment type="caution">
    <text evidence="8">The sequence shown here is derived from an EMBL/GenBank/DDBJ whole genome shotgun (WGS) entry which is preliminary data.</text>
</comment>
<feature type="domain" description="SusD-like N-terminal" evidence="7">
    <location>
        <begin position="106"/>
        <end position="199"/>
    </location>
</feature>
<accession>A0A939B3U1</accession>
<evidence type="ECO:0000313" key="8">
    <source>
        <dbReference type="EMBL" id="MBM6662363.1"/>
    </source>
</evidence>
<evidence type="ECO:0000256" key="4">
    <source>
        <dbReference type="ARBA" id="ARBA00023136"/>
    </source>
</evidence>
<sequence>MKRYMKNLVSTAAIGLVFGIVSCTGDLDVTPISPNIDTELNADGLFNKCYANFALAGNGGANGDCDIDGLDGGTTGFVRQLFNSNELTTDEAICGWGDDGVASFCYNSYNASHPMLKGFYYRLTTGISYCNRYLELIGDAEPTKRAEVRFLRAFQYYLLMDGWGNVPFTTKSLDKPVQYSRAQMFEWINNELAEIEPDLSEPKAKKSSDPGYGRVDRAACWLLQARMALNAEVYTGTAQWSQAKTYANKVMTSSYRLNTQGVGGWTAYQMLFMGDNGETDAAYEGIFPLLCDGLKTTSWGTSLFLMAGCFDNKMHANPKNLNATNGTDQNWGGNRARPDLIRKFFPDKSADVPQVASYDMYVAAGDDRALFDGIGRTLDNNDVSTFTSGYAVAKFTNFKTNGAAGSDATFPDADFFLMRVAEAYLTYAEADARLNGGKTSIDGTKAINDIRNRAHASTRSESASYSLSEICDEWSREFYFEGRRRTDLIRFGRYGGNNNYNWQWKGGDKAGRNFDSHLNIFAIPTEELTANSNLKQNPEY</sequence>